<comment type="caution">
    <text evidence="1">The sequence shown here is derived from an EMBL/GenBank/DDBJ whole genome shotgun (WGS) entry which is preliminary data.</text>
</comment>
<protein>
    <submittedName>
        <fullName evidence="1">Uncharacterized protein</fullName>
    </submittedName>
</protein>
<evidence type="ECO:0000313" key="2">
    <source>
        <dbReference type="Proteomes" id="UP000245870"/>
    </source>
</evidence>
<sequence>MCKYKHFYLFVQTYFKLNMLLNINILNYSIFQIYNYLYLYIYIYKYNCAYIYLYNKIITYTRIQ</sequence>
<name>A0A2U0UIN8_9BACT</name>
<gene>
    <name evidence="1" type="ORF">C7379_104110</name>
</gene>
<dbReference type="EMBL" id="QENY01000004">
    <property type="protein sequence ID" value="PVX57493.1"/>
    <property type="molecule type" value="Genomic_DNA"/>
</dbReference>
<accession>A0A2U0UIN8</accession>
<reference evidence="1 2" key="1">
    <citation type="submission" date="2018-05" db="EMBL/GenBank/DDBJ databases">
        <title>Genomic Encyclopedia of Type Strains, Phase IV (KMG-IV): sequencing the most valuable type-strain genomes for metagenomic binning, comparative biology and taxonomic classification.</title>
        <authorList>
            <person name="Goeker M."/>
        </authorList>
    </citation>
    <scope>NUCLEOTIDE SEQUENCE [LARGE SCALE GENOMIC DNA]</scope>
    <source>
        <strain evidence="1 2">DSM 100333</strain>
    </source>
</reference>
<proteinExistence type="predicted"/>
<evidence type="ECO:0000313" key="1">
    <source>
        <dbReference type="EMBL" id="PVX57493.1"/>
    </source>
</evidence>
<keyword evidence="2" id="KW-1185">Reference proteome</keyword>
<dbReference type="Proteomes" id="UP000245870">
    <property type="component" value="Unassembled WGS sequence"/>
</dbReference>
<dbReference type="AlphaFoldDB" id="A0A2U0UIN8"/>
<organism evidence="1 2">
    <name type="scientific">Hallella colorans</name>
    <dbReference type="NCBI Taxonomy" id="1703337"/>
    <lineage>
        <taxon>Bacteria</taxon>
        <taxon>Pseudomonadati</taxon>
        <taxon>Bacteroidota</taxon>
        <taxon>Bacteroidia</taxon>
        <taxon>Bacteroidales</taxon>
        <taxon>Prevotellaceae</taxon>
        <taxon>Hallella</taxon>
    </lineage>
</organism>